<proteinExistence type="predicted"/>
<dbReference type="GO" id="GO:0003677">
    <property type="term" value="F:DNA binding"/>
    <property type="evidence" value="ECO:0007669"/>
    <property type="project" value="InterPro"/>
</dbReference>
<evidence type="ECO:0000313" key="2">
    <source>
        <dbReference type="EMBL" id="QGT51135.1"/>
    </source>
</evidence>
<dbReference type="CDD" id="cd00093">
    <property type="entry name" value="HTH_XRE"/>
    <property type="match status" value="1"/>
</dbReference>
<dbReference type="AlphaFoldDB" id="A0A650F4T0"/>
<reference evidence="2" key="1">
    <citation type="journal article" date="2020" name="J. ISSAAS">
        <title>Lactobacilli and other gastrointestinal microbiota of Peromyscus leucopus, reservoir host for agents of Lyme disease and other zoonoses in North America.</title>
        <authorList>
            <person name="Milovic A."/>
            <person name="Bassam K."/>
            <person name="Shao H."/>
            <person name="Chatzistamou I."/>
            <person name="Tufts D.M."/>
            <person name="Diuk-Wasser M."/>
            <person name="Barbour A.G."/>
        </authorList>
    </citation>
    <scope>NUCLEOTIDE SEQUENCE</scope>
    <source>
        <strain evidence="2">LL40</strain>
    </source>
</reference>
<organism evidence="2">
    <name type="scientific">uncultured Bacillota bacterium</name>
    <dbReference type="NCBI Taxonomy" id="344338"/>
    <lineage>
        <taxon>Bacteria</taxon>
        <taxon>Bacillati</taxon>
        <taxon>Bacillota</taxon>
        <taxon>environmental samples</taxon>
    </lineage>
</organism>
<accession>A0A650F4T0</accession>
<dbReference type="Gene3D" id="1.10.260.40">
    <property type="entry name" value="lambda repressor-like DNA-binding domains"/>
    <property type="match status" value="1"/>
</dbReference>
<evidence type="ECO:0000259" key="1">
    <source>
        <dbReference type="PROSITE" id="PS50943"/>
    </source>
</evidence>
<name>A0A650F4T0_9FIRM</name>
<dbReference type="SUPFAM" id="SSF47413">
    <property type="entry name" value="lambda repressor-like DNA-binding domains"/>
    <property type="match status" value="1"/>
</dbReference>
<dbReference type="PROSITE" id="PS50943">
    <property type="entry name" value="HTH_CROC1"/>
    <property type="match status" value="1"/>
</dbReference>
<sequence>MISAYDKNYLEKARTSLGRMLDFAVYDLKYDISDFFNKFIKSGIADKFGNGDTGTLAGKSGVELAYEVLERTGENAGDIKPQFSVNRSEEYWTGWALAYYQWKTSLPFAEIVKYVPMKEIVALYSPYHEMDIRHFVDKMNELYRAAKPETNLKIYRQRANLSQKELAQLSEIPLRTIQHYEQRQKNINKAQAEYLVKLSKALSCNVEDLLEYADGN</sequence>
<feature type="domain" description="HTH cro/C1-type" evidence="1">
    <location>
        <begin position="152"/>
        <end position="209"/>
    </location>
</feature>
<gene>
    <name evidence="2" type="ORF">Firmicute1046_2110</name>
</gene>
<dbReference type="InterPro" id="IPR001387">
    <property type="entry name" value="Cro/C1-type_HTH"/>
</dbReference>
<dbReference type="Pfam" id="PF01381">
    <property type="entry name" value="HTH_3"/>
    <property type="match status" value="1"/>
</dbReference>
<dbReference type="SMART" id="SM00530">
    <property type="entry name" value="HTH_XRE"/>
    <property type="match status" value="1"/>
</dbReference>
<dbReference type="EMBL" id="MN577573">
    <property type="protein sequence ID" value="QGT51135.1"/>
    <property type="molecule type" value="Genomic_DNA"/>
</dbReference>
<dbReference type="InterPro" id="IPR010982">
    <property type="entry name" value="Lambda_DNA-bd_dom_sf"/>
</dbReference>
<protein>
    <recommendedName>
        <fullName evidence="1">HTH cro/C1-type domain-containing protein</fullName>
    </recommendedName>
</protein>